<dbReference type="EMBL" id="JASCXX010000029">
    <property type="protein sequence ID" value="MDI6451136.1"/>
    <property type="molecule type" value="Genomic_DNA"/>
</dbReference>
<reference evidence="1" key="1">
    <citation type="submission" date="2023-05" db="EMBL/GenBank/DDBJ databases">
        <title>Anaerotaeda fermentans gen. nov., sp. nov., a novel anaerobic planctomycete of the new family within the order Sedimentisphaerales isolated from Taman Peninsula, Russia.</title>
        <authorList>
            <person name="Khomyakova M.A."/>
            <person name="Merkel A.Y."/>
            <person name="Slobodkin A.I."/>
        </authorList>
    </citation>
    <scope>NUCLEOTIDE SEQUENCE</scope>
    <source>
        <strain evidence="1">M17dextr</strain>
    </source>
</reference>
<accession>A0AAW6U4V8</accession>
<proteinExistence type="predicted"/>
<name>A0AAW6U4V8_9BACT</name>
<dbReference type="RefSeq" id="WP_349246545.1">
    <property type="nucleotide sequence ID" value="NZ_JASCXX010000029.1"/>
</dbReference>
<protein>
    <recommendedName>
        <fullName evidence="3">DUF2087 domain-containing protein</fullName>
    </recommendedName>
</protein>
<evidence type="ECO:0000313" key="2">
    <source>
        <dbReference type="Proteomes" id="UP001431776"/>
    </source>
</evidence>
<organism evidence="1 2">
    <name type="scientific">Anaerobaca lacustris</name>
    <dbReference type="NCBI Taxonomy" id="3044600"/>
    <lineage>
        <taxon>Bacteria</taxon>
        <taxon>Pseudomonadati</taxon>
        <taxon>Planctomycetota</taxon>
        <taxon>Phycisphaerae</taxon>
        <taxon>Sedimentisphaerales</taxon>
        <taxon>Anaerobacaceae</taxon>
        <taxon>Anaerobaca</taxon>
    </lineage>
</organism>
<dbReference type="Proteomes" id="UP001431776">
    <property type="component" value="Unassembled WGS sequence"/>
</dbReference>
<sequence>MTFEYENQMAKPAERWLREQGLMVKREFPTPWGICDLVGCSLNKNKVRQRLRLRQTQPIRSQLRVHLLSLIPEEGQGCVDADDLHRVFEPYLDKERIECELRRLVKDRFVRPADDRMFCKVNGWMPLQKRLVAVELKLARIDDAFHQAINNLGFADESYVGLPSDVAMRLINSSRKGAYAQRGIGVLAVSTDRCRVVLRATKRPSSPDKTTQSYAVERFWLPHLKDNRA</sequence>
<evidence type="ECO:0000313" key="1">
    <source>
        <dbReference type="EMBL" id="MDI6451136.1"/>
    </source>
</evidence>
<comment type="caution">
    <text evidence="1">The sequence shown here is derived from an EMBL/GenBank/DDBJ whole genome shotgun (WGS) entry which is preliminary data.</text>
</comment>
<keyword evidence="2" id="KW-1185">Reference proteome</keyword>
<dbReference type="AlphaFoldDB" id="A0AAW6U4V8"/>
<evidence type="ECO:0008006" key="3">
    <source>
        <dbReference type="Google" id="ProtNLM"/>
    </source>
</evidence>
<gene>
    <name evidence="1" type="ORF">QJ522_18890</name>
</gene>